<dbReference type="PANTHER" id="PTHR34388:SF1">
    <property type="entry name" value="DNA POLYMERASE III SUBUNIT DELTA"/>
    <property type="match status" value="1"/>
</dbReference>
<gene>
    <name evidence="8" type="ORF">FJU08_16720</name>
</gene>
<evidence type="ECO:0000313" key="9">
    <source>
        <dbReference type="Proteomes" id="UP000318801"/>
    </source>
</evidence>
<name>A0A506U767_9HYPH</name>
<dbReference type="SUPFAM" id="SSF48019">
    <property type="entry name" value="post-AAA+ oligomerization domain-like"/>
    <property type="match status" value="1"/>
</dbReference>
<evidence type="ECO:0000256" key="3">
    <source>
        <dbReference type="ARBA" id="ARBA00022695"/>
    </source>
</evidence>
<dbReference type="GO" id="GO:0003677">
    <property type="term" value="F:DNA binding"/>
    <property type="evidence" value="ECO:0007669"/>
    <property type="project" value="InterPro"/>
</dbReference>
<dbReference type="AlphaFoldDB" id="A0A506U767"/>
<dbReference type="EMBL" id="VHLG01000012">
    <property type="protein sequence ID" value="TPW28459.1"/>
    <property type="molecule type" value="Genomic_DNA"/>
</dbReference>
<keyword evidence="2" id="KW-0808">Transferase</keyword>
<comment type="similarity">
    <text evidence="6">Belongs to the DNA polymerase HolA subunit family.</text>
</comment>
<keyword evidence="3" id="KW-0548">Nucleotidyltransferase</keyword>
<protein>
    <recommendedName>
        <fullName evidence="1">DNA-directed DNA polymerase</fullName>
        <ecNumber evidence="1">2.7.7.7</ecNumber>
    </recommendedName>
</protein>
<evidence type="ECO:0000256" key="4">
    <source>
        <dbReference type="ARBA" id="ARBA00022705"/>
    </source>
</evidence>
<dbReference type="GO" id="GO:0009360">
    <property type="term" value="C:DNA polymerase III complex"/>
    <property type="evidence" value="ECO:0007669"/>
    <property type="project" value="TreeGrafter"/>
</dbReference>
<dbReference type="NCBIfam" id="TIGR01128">
    <property type="entry name" value="holA"/>
    <property type="match status" value="1"/>
</dbReference>
<sequence>MTEIKSHQFDNFVRREASRYRLFLVYGPDRGLVSERAALIARQSGVDLSDPFSVMKLETADLDTGSGRIVDEMNAIGLFGGSRLVWIRGSGSEKALSDAVNILSEAPPEAAFLIIEAGELRKGTALRKVAEKSGAVAVIPCYSDDARALNQLIDSELAAAGLRMSPAARQLLLTLIGGDRLASRNEIEKLMLYARGMELIDEEHVREIIGDASTISADEAIDAVLSGDPAQLKRAMAKITQSKTPLFLVLNGCLRQFQQLDLMRAEIEGNGNSVSTVMQSHGRGIFFRRKPLVEAALSRWTSKALRQELSLLQMAVLRSRQFPQLEDSIVMQSLLATTLKTARAGRRR</sequence>
<comment type="catalytic activity">
    <reaction evidence="7">
        <text>DNA(n) + a 2'-deoxyribonucleoside 5'-triphosphate = DNA(n+1) + diphosphate</text>
        <dbReference type="Rhea" id="RHEA:22508"/>
        <dbReference type="Rhea" id="RHEA-COMP:17339"/>
        <dbReference type="Rhea" id="RHEA-COMP:17340"/>
        <dbReference type="ChEBI" id="CHEBI:33019"/>
        <dbReference type="ChEBI" id="CHEBI:61560"/>
        <dbReference type="ChEBI" id="CHEBI:173112"/>
        <dbReference type="EC" id="2.7.7.7"/>
    </reaction>
</comment>
<dbReference type="GO" id="GO:0006261">
    <property type="term" value="P:DNA-templated DNA replication"/>
    <property type="evidence" value="ECO:0007669"/>
    <property type="project" value="TreeGrafter"/>
</dbReference>
<dbReference type="OrthoDB" id="9804983at2"/>
<dbReference type="PANTHER" id="PTHR34388">
    <property type="entry name" value="DNA POLYMERASE III SUBUNIT DELTA"/>
    <property type="match status" value="1"/>
</dbReference>
<dbReference type="Gene3D" id="1.10.8.60">
    <property type="match status" value="1"/>
</dbReference>
<keyword evidence="5" id="KW-0239">DNA-directed DNA polymerase</keyword>
<proteinExistence type="inferred from homology"/>
<dbReference type="EC" id="2.7.7.7" evidence="1"/>
<organism evidence="8 9">
    <name type="scientific">Martelella alba</name>
    <dbReference type="NCBI Taxonomy" id="2590451"/>
    <lineage>
        <taxon>Bacteria</taxon>
        <taxon>Pseudomonadati</taxon>
        <taxon>Pseudomonadota</taxon>
        <taxon>Alphaproteobacteria</taxon>
        <taxon>Hyphomicrobiales</taxon>
        <taxon>Aurantimonadaceae</taxon>
        <taxon>Martelella</taxon>
    </lineage>
</organism>
<dbReference type="InterPro" id="IPR005790">
    <property type="entry name" value="DNA_polIII_delta"/>
</dbReference>
<dbReference type="RefSeq" id="WP_141150178.1">
    <property type="nucleotide sequence ID" value="NZ_VHLG01000012.1"/>
</dbReference>
<dbReference type="InterPro" id="IPR008921">
    <property type="entry name" value="DNA_pol3_clamp-load_cplx_C"/>
</dbReference>
<dbReference type="Gene3D" id="3.40.50.300">
    <property type="entry name" value="P-loop containing nucleotide triphosphate hydrolases"/>
    <property type="match status" value="1"/>
</dbReference>
<evidence type="ECO:0000256" key="7">
    <source>
        <dbReference type="ARBA" id="ARBA00049244"/>
    </source>
</evidence>
<dbReference type="SUPFAM" id="SSF52540">
    <property type="entry name" value="P-loop containing nucleoside triphosphate hydrolases"/>
    <property type="match status" value="1"/>
</dbReference>
<dbReference type="Proteomes" id="UP000318801">
    <property type="component" value="Unassembled WGS sequence"/>
</dbReference>
<keyword evidence="4" id="KW-0235">DNA replication</keyword>
<dbReference type="Gene3D" id="1.20.272.10">
    <property type="match status" value="1"/>
</dbReference>
<dbReference type="GO" id="GO:0003887">
    <property type="term" value="F:DNA-directed DNA polymerase activity"/>
    <property type="evidence" value="ECO:0007669"/>
    <property type="project" value="UniProtKB-KW"/>
</dbReference>
<comment type="caution">
    <text evidence="8">The sequence shown here is derived from an EMBL/GenBank/DDBJ whole genome shotgun (WGS) entry which is preliminary data.</text>
</comment>
<evidence type="ECO:0000256" key="5">
    <source>
        <dbReference type="ARBA" id="ARBA00022932"/>
    </source>
</evidence>
<dbReference type="InterPro" id="IPR027417">
    <property type="entry name" value="P-loop_NTPase"/>
</dbReference>
<evidence type="ECO:0000256" key="2">
    <source>
        <dbReference type="ARBA" id="ARBA00022679"/>
    </source>
</evidence>
<keyword evidence="9" id="KW-1185">Reference proteome</keyword>
<evidence type="ECO:0000256" key="6">
    <source>
        <dbReference type="ARBA" id="ARBA00034754"/>
    </source>
</evidence>
<evidence type="ECO:0000313" key="8">
    <source>
        <dbReference type="EMBL" id="TPW28459.1"/>
    </source>
</evidence>
<evidence type="ECO:0000256" key="1">
    <source>
        <dbReference type="ARBA" id="ARBA00012417"/>
    </source>
</evidence>
<reference evidence="8 9" key="1">
    <citation type="submission" date="2019-06" db="EMBL/GenBank/DDBJ databases">
        <authorList>
            <person name="Li M."/>
        </authorList>
    </citation>
    <scope>NUCLEOTIDE SEQUENCE [LARGE SCALE GENOMIC DNA]</scope>
    <source>
        <strain evidence="8 9">BGMRC2036</strain>
    </source>
</reference>
<accession>A0A506U767</accession>